<evidence type="ECO:0000313" key="4">
    <source>
        <dbReference type="Proteomes" id="UP001341281"/>
    </source>
</evidence>
<name>A0AAQ3WSJ9_PASNO</name>
<accession>A0AAQ3WSJ9</accession>
<dbReference type="SMART" id="SM00228">
    <property type="entry name" value="PDZ"/>
    <property type="match status" value="1"/>
</dbReference>
<proteinExistence type="predicted"/>
<feature type="domain" description="PDZ" evidence="2">
    <location>
        <begin position="44"/>
        <end position="118"/>
    </location>
</feature>
<sequence>MISSLQMGFIPSSIILKCLRMWKKFDCVPRLHVGMKLSTIIFLDPIHIEKISRKCGIDDGLIVIEVSEGSVAEELGIKAGDIIKRWNRKKISTTVEIDIFHVRKRSNDTIKLTVCVSNDVEKVVEGTYAVTKDNIRGHDDHKVHGEEASHGINDEEDGDTKKCTFSEGD</sequence>
<dbReference type="SUPFAM" id="SSF50156">
    <property type="entry name" value="PDZ domain-like"/>
    <property type="match status" value="1"/>
</dbReference>
<dbReference type="InterPro" id="IPR036034">
    <property type="entry name" value="PDZ_sf"/>
</dbReference>
<protein>
    <recommendedName>
        <fullName evidence="2">PDZ domain-containing protein</fullName>
    </recommendedName>
</protein>
<dbReference type="Pfam" id="PF00595">
    <property type="entry name" value="PDZ"/>
    <property type="match status" value="1"/>
</dbReference>
<dbReference type="PANTHER" id="PTHR47389:SF5">
    <property type="entry name" value="OS09G0436700 PROTEIN"/>
    <property type="match status" value="1"/>
</dbReference>
<feature type="region of interest" description="Disordered" evidence="1">
    <location>
        <begin position="137"/>
        <end position="169"/>
    </location>
</feature>
<dbReference type="Gene3D" id="2.30.42.10">
    <property type="match status" value="1"/>
</dbReference>
<reference evidence="3 4" key="1">
    <citation type="submission" date="2024-02" db="EMBL/GenBank/DDBJ databases">
        <title>High-quality chromosome-scale genome assembly of Pensacola bahiagrass (Paspalum notatum Flugge var. saurae).</title>
        <authorList>
            <person name="Vega J.M."/>
            <person name="Podio M."/>
            <person name="Orjuela J."/>
            <person name="Siena L.A."/>
            <person name="Pessino S.C."/>
            <person name="Combes M.C."/>
            <person name="Mariac C."/>
            <person name="Albertini E."/>
            <person name="Pupilli F."/>
            <person name="Ortiz J.P.A."/>
            <person name="Leblanc O."/>
        </authorList>
    </citation>
    <scope>NUCLEOTIDE SEQUENCE [LARGE SCALE GENOMIC DNA]</scope>
    <source>
        <strain evidence="3">R1</strain>
        <tissue evidence="3">Leaf</tissue>
    </source>
</reference>
<organism evidence="3 4">
    <name type="scientific">Paspalum notatum var. saurae</name>
    <dbReference type="NCBI Taxonomy" id="547442"/>
    <lineage>
        <taxon>Eukaryota</taxon>
        <taxon>Viridiplantae</taxon>
        <taxon>Streptophyta</taxon>
        <taxon>Embryophyta</taxon>
        <taxon>Tracheophyta</taxon>
        <taxon>Spermatophyta</taxon>
        <taxon>Magnoliopsida</taxon>
        <taxon>Liliopsida</taxon>
        <taxon>Poales</taxon>
        <taxon>Poaceae</taxon>
        <taxon>PACMAD clade</taxon>
        <taxon>Panicoideae</taxon>
        <taxon>Andropogonodae</taxon>
        <taxon>Paspaleae</taxon>
        <taxon>Paspalinae</taxon>
        <taxon>Paspalum</taxon>
    </lineage>
</organism>
<dbReference type="EMBL" id="CP144748">
    <property type="protein sequence ID" value="WVZ72567.1"/>
    <property type="molecule type" value="Genomic_DNA"/>
</dbReference>
<gene>
    <name evidence="3" type="ORF">U9M48_021002</name>
</gene>
<keyword evidence="4" id="KW-1185">Reference proteome</keyword>
<evidence type="ECO:0000256" key="1">
    <source>
        <dbReference type="SAM" id="MobiDB-lite"/>
    </source>
</evidence>
<dbReference type="Proteomes" id="UP001341281">
    <property type="component" value="Chromosome 04"/>
</dbReference>
<evidence type="ECO:0000259" key="2">
    <source>
        <dbReference type="SMART" id="SM00228"/>
    </source>
</evidence>
<dbReference type="AlphaFoldDB" id="A0AAQ3WSJ9"/>
<evidence type="ECO:0000313" key="3">
    <source>
        <dbReference type="EMBL" id="WVZ72567.1"/>
    </source>
</evidence>
<dbReference type="InterPro" id="IPR001478">
    <property type="entry name" value="PDZ"/>
</dbReference>
<dbReference type="PANTHER" id="PTHR47389">
    <property type="entry name" value="OS09G0436400 PROTEIN"/>
    <property type="match status" value="1"/>
</dbReference>